<evidence type="ECO:0000256" key="15">
    <source>
        <dbReference type="SAM" id="MobiDB-lite"/>
    </source>
</evidence>
<dbReference type="PROSITE" id="PS50157">
    <property type="entry name" value="ZINC_FINGER_C2H2_2"/>
    <property type="match status" value="10"/>
</dbReference>
<comment type="similarity">
    <text evidence="2">Belongs to the krueppel C2H2-type zinc-finger protein family.</text>
</comment>
<dbReference type="OrthoDB" id="1095242at2759"/>
<dbReference type="InterPro" id="IPR036236">
    <property type="entry name" value="Znf_C2H2_sf"/>
</dbReference>
<dbReference type="InterPro" id="IPR013087">
    <property type="entry name" value="Znf_C2H2_type"/>
</dbReference>
<dbReference type="FunFam" id="3.30.160.60:FF:000475">
    <property type="entry name" value="zinc finger protein 32 isoform X1"/>
    <property type="match status" value="1"/>
</dbReference>
<protein>
    <recommendedName>
        <fullName evidence="12">Protein krueppel</fullName>
    </recommendedName>
</protein>
<keyword evidence="5" id="KW-0677">Repeat</keyword>
<dbReference type="OMA" id="IMEPICE"/>
<keyword evidence="3" id="KW-0217">Developmental protein</keyword>
<evidence type="ECO:0000256" key="3">
    <source>
        <dbReference type="ARBA" id="ARBA00022492"/>
    </source>
</evidence>
<dbReference type="AlphaFoldDB" id="A0A7R8UDQ9"/>
<feature type="compositionally biased region" description="Polar residues" evidence="15">
    <location>
        <begin position="114"/>
        <end position="126"/>
    </location>
</feature>
<dbReference type="GO" id="GO:0000981">
    <property type="term" value="F:DNA-binding transcription factor activity, RNA polymerase II-specific"/>
    <property type="evidence" value="ECO:0007669"/>
    <property type="project" value="TreeGrafter"/>
</dbReference>
<evidence type="ECO:0000259" key="16">
    <source>
        <dbReference type="PROSITE" id="PS50157"/>
    </source>
</evidence>
<comment type="subcellular location">
    <subcellularLocation>
        <location evidence="1">Nucleus</location>
    </subcellularLocation>
</comment>
<evidence type="ECO:0000256" key="4">
    <source>
        <dbReference type="ARBA" id="ARBA00022723"/>
    </source>
</evidence>
<dbReference type="FunFam" id="3.30.160.60:FF:000325">
    <property type="entry name" value="ZFP90 zinc finger protein"/>
    <property type="match status" value="3"/>
</dbReference>
<dbReference type="SMART" id="SM00355">
    <property type="entry name" value="ZnF_C2H2"/>
    <property type="match status" value="11"/>
</dbReference>
<evidence type="ECO:0000256" key="6">
    <source>
        <dbReference type="ARBA" id="ARBA00022771"/>
    </source>
</evidence>
<keyword evidence="3" id="KW-0302">Gap protein</keyword>
<sequence length="491" mass="56652">MEVHISPFHGINPNLPLTITPIMKSSNEQRFSGPDLTFHCMCCGDVFDNPQMLYQHMSKCHSNLNGHQQLKNEEMDEDDEDSFEYSSIMEPICELVHSDDDDDEDDRLRLYEFPTNSKMKQQPLNNKSERGEQSSPSPQMMEHDDENSSGSSTGIFPQHMPREALHGLYARQLPEQLGRQDERRNRREKVDSRQLINNCFQCSQCEKSFQNAGDLAKHVRSHTLNKPYQCSICDKTFTHIGSLNTHIRIHSGEKPYKCDICSKAFTQSSSLMVHLRSHAVKKPHQCHLCDKGFINSSSLVLHLKAHAEGNTFACTECDKEFKHSSMLAEHMRLHSYDLVYQCSICRKAYKHSSELVQHMKCHTGEKPFQCSICEKSFTQPGSLNTHMRIHTGERPFHCKICDKSFTQASSLTVHMKIHSGEKPYSCHICRKSYSQQSYLNKHIQYHIDNDRSEGLACLVCGALFRNTFEMHQHAVDKHENVLRDMRNRQMN</sequence>
<feature type="domain" description="C2H2-type" evidence="16">
    <location>
        <begin position="256"/>
        <end position="283"/>
    </location>
</feature>
<feature type="domain" description="C2H2-type" evidence="16">
    <location>
        <begin position="38"/>
        <end position="66"/>
    </location>
</feature>
<organism evidence="17 18">
    <name type="scientific">Hermetia illucens</name>
    <name type="common">Black soldier fly</name>
    <dbReference type="NCBI Taxonomy" id="343691"/>
    <lineage>
        <taxon>Eukaryota</taxon>
        <taxon>Metazoa</taxon>
        <taxon>Ecdysozoa</taxon>
        <taxon>Arthropoda</taxon>
        <taxon>Hexapoda</taxon>
        <taxon>Insecta</taxon>
        <taxon>Pterygota</taxon>
        <taxon>Neoptera</taxon>
        <taxon>Endopterygota</taxon>
        <taxon>Diptera</taxon>
        <taxon>Brachycera</taxon>
        <taxon>Stratiomyomorpha</taxon>
        <taxon>Stratiomyidae</taxon>
        <taxon>Hermetiinae</taxon>
        <taxon>Hermetia</taxon>
    </lineage>
</organism>
<name>A0A7R8UDQ9_HERIL</name>
<dbReference type="InParanoid" id="A0A7R8UDQ9"/>
<dbReference type="Gene3D" id="3.30.160.60">
    <property type="entry name" value="Classic Zinc Finger"/>
    <property type="match status" value="9"/>
</dbReference>
<reference evidence="17 18" key="1">
    <citation type="submission" date="2020-11" db="EMBL/GenBank/DDBJ databases">
        <authorList>
            <person name="Wallbank WR R."/>
            <person name="Pardo Diaz C."/>
            <person name="Kozak K."/>
            <person name="Martin S."/>
            <person name="Jiggins C."/>
            <person name="Moest M."/>
            <person name="Warren A I."/>
            <person name="Generalovic N T."/>
            <person name="Byers J.R.P. K."/>
            <person name="Montejo-Kovacevich G."/>
            <person name="Yen C E."/>
        </authorList>
    </citation>
    <scope>NUCLEOTIDE SEQUENCE [LARGE SCALE GENOMIC DNA]</scope>
</reference>
<feature type="region of interest" description="Disordered" evidence="15">
    <location>
        <begin position="112"/>
        <end position="158"/>
    </location>
</feature>
<comment type="function">
    <text evidence="13">Krueppel is a gap class segmentation protein.</text>
</comment>
<dbReference type="FunFam" id="3.30.160.60:FF:000110">
    <property type="entry name" value="Zinc finger protein-like"/>
    <property type="match status" value="1"/>
</dbReference>
<dbReference type="PROSITE" id="PS00028">
    <property type="entry name" value="ZINC_FINGER_C2H2_1"/>
    <property type="match status" value="11"/>
</dbReference>
<feature type="domain" description="C2H2-type" evidence="16">
    <location>
        <begin position="284"/>
        <end position="311"/>
    </location>
</feature>
<accession>A0A7R8UDQ9</accession>
<dbReference type="FunFam" id="3.30.160.60:FF:001954">
    <property type="entry name" value="Zinc finger protein 787"/>
    <property type="match status" value="1"/>
</dbReference>
<evidence type="ECO:0000256" key="13">
    <source>
        <dbReference type="ARBA" id="ARBA00053345"/>
    </source>
</evidence>
<dbReference type="GO" id="GO:0008270">
    <property type="term" value="F:zinc ion binding"/>
    <property type="evidence" value="ECO:0007669"/>
    <property type="project" value="UniProtKB-KW"/>
</dbReference>
<keyword evidence="18" id="KW-1185">Reference proteome</keyword>
<dbReference type="GO" id="GO:0005634">
    <property type="term" value="C:nucleus"/>
    <property type="evidence" value="ECO:0007669"/>
    <property type="project" value="UniProtKB-SubCell"/>
</dbReference>
<evidence type="ECO:0000256" key="11">
    <source>
        <dbReference type="ARBA" id="ARBA00023242"/>
    </source>
</evidence>
<dbReference type="FunFam" id="3.30.160.60:FF:000322">
    <property type="entry name" value="GDNF-inducible zinc finger protein 1"/>
    <property type="match status" value="1"/>
</dbReference>
<dbReference type="PANTHER" id="PTHR23235">
    <property type="entry name" value="KRUEPPEL-LIKE TRANSCRIPTION FACTOR"/>
    <property type="match status" value="1"/>
</dbReference>
<proteinExistence type="inferred from homology"/>
<evidence type="ECO:0000256" key="7">
    <source>
        <dbReference type="ARBA" id="ARBA00022833"/>
    </source>
</evidence>
<dbReference type="GO" id="GO:0035282">
    <property type="term" value="P:segmentation"/>
    <property type="evidence" value="ECO:0007669"/>
    <property type="project" value="UniProtKB-KW"/>
</dbReference>
<dbReference type="Proteomes" id="UP000594454">
    <property type="component" value="Chromosome 1"/>
</dbReference>
<keyword evidence="7" id="KW-0862">Zinc</keyword>
<evidence type="ECO:0000256" key="8">
    <source>
        <dbReference type="ARBA" id="ARBA00023015"/>
    </source>
</evidence>
<dbReference type="GO" id="GO:0000978">
    <property type="term" value="F:RNA polymerase II cis-regulatory region sequence-specific DNA binding"/>
    <property type="evidence" value="ECO:0007669"/>
    <property type="project" value="TreeGrafter"/>
</dbReference>
<dbReference type="FunFam" id="3.30.160.60:FF:000870">
    <property type="entry name" value="zinc finger protein 197 isoform X1"/>
    <property type="match status" value="1"/>
</dbReference>
<dbReference type="EMBL" id="LR899009">
    <property type="protein sequence ID" value="CAD7078833.1"/>
    <property type="molecule type" value="Genomic_DNA"/>
</dbReference>
<evidence type="ECO:0000256" key="14">
    <source>
        <dbReference type="PROSITE-ProRule" id="PRU00042"/>
    </source>
</evidence>
<keyword evidence="11" id="KW-0539">Nucleus</keyword>
<evidence type="ECO:0000256" key="5">
    <source>
        <dbReference type="ARBA" id="ARBA00022737"/>
    </source>
</evidence>
<feature type="domain" description="C2H2-type" evidence="16">
    <location>
        <begin position="312"/>
        <end position="335"/>
    </location>
</feature>
<keyword evidence="9" id="KW-0238">DNA-binding</keyword>
<feature type="domain" description="C2H2-type" evidence="16">
    <location>
        <begin position="424"/>
        <end position="451"/>
    </location>
</feature>
<keyword evidence="6 14" id="KW-0863">Zinc-finger</keyword>
<keyword evidence="10" id="KW-0804">Transcription</keyword>
<evidence type="ECO:0000256" key="12">
    <source>
        <dbReference type="ARBA" id="ARBA00023843"/>
    </source>
</evidence>
<feature type="domain" description="C2H2-type" evidence="16">
    <location>
        <begin position="340"/>
        <end position="367"/>
    </location>
</feature>
<evidence type="ECO:0000313" key="17">
    <source>
        <dbReference type="EMBL" id="CAD7078833.1"/>
    </source>
</evidence>
<feature type="domain" description="C2H2-type" evidence="16">
    <location>
        <begin position="368"/>
        <end position="395"/>
    </location>
</feature>
<feature type="domain" description="C2H2-type" evidence="16">
    <location>
        <begin position="396"/>
        <end position="423"/>
    </location>
</feature>
<feature type="domain" description="C2H2-type" evidence="16">
    <location>
        <begin position="228"/>
        <end position="255"/>
    </location>
</feature>
<gene>
    <name evidence="17" type="ORF">HERILL_LOCUS2081</name>
</gene>
<evidence type="ECO:0000256" key="9">
    <source>
        <dbReference type="ARBA" id="ARBA00023125"/>
    </source>
</evidence>
<evidence type="ECO:0000256" key="2">
    <source>
        <dbReference type="ARBA" id="ARBA00006991"/>
    </source>
</evidence>
<dbReference type="Pfam" id="PF00096">
    <property type="entry name" value="zf-C2H2"/>
    <property type="match status" value="9"/>
</dbReference>
<dbReference type="SUPFAM" id="SSF57667">
    <property type="entry name" value="beta-beta-alpha zinc fingers"/>
    <property type="match status" value="5"/>
</dbReference>
<dbReference type="PANTHER" id="PTHR23235:SF142">
    <property type="entry name" value="ZINC FINGER PROTEIN 384"/>
    <property type="match status" value="1"/>
</dbReference>
<evidence type="ECO:0000313" key="18">
    <source>
        <dbReference type="Proteomes" id="UP000594454"/>
    </source>
</evidence>
<dbReference type="FunFam" id="3.30.160.60:FF:000446">
    <property type="entry name" value="Zinc finger protein"/>
    <property type="match status" value="1"/>
</dbReference>
<keyword evidence="4" id="KW-0479">Metal-binding</keyword>
<evidence type="ECO:0000256" key="10">
    <source>
        <dbReference type="ARBA" id="ARBA00023163"/>
    </source>
</evidence>
<evidence type="ECO:0000256" key="1">
    <source>
        <dbReference type="ARBA" id="ARBA00004123"/>
    </source>
</evidence>
<feature type="domain" description="C2H2-type" evidence="16">
    <location>
        <begin position="200"/>
        <end position="227"/>
    </location>
</feature>
<keyword evidence="8" id="KW-0805">Transcription regulation</keyword>